<reference evidence="3" key="2">
    <citation type="submission" date="2013-03" db="EMBL/GenBank/DDBJ databases">
        <title>The Genome Sequence of Oribacterium sp. ACB1.</title>
        <authorList>
            <consortium name="The Broad Institute Genomics Platform"/>
            <consortium name="The Broad Institute Genome Sequencing Center for Infectious Disease"/>
            <person name="Earl A."/>
            <person name="Ward D."/>
            <person name="Feldgarden M."/>
            <person name="Gevers D."/>
            <person name="Sizova M."/>
            <person name="Hazen A."/>
            <person name="Epstein S."/>
            <person name="Walker B."/>
            <person name="Young S."/>
            <person name="Zeng Q."/>
            <person name="Gargeya S."/>
            <person name="Fitzgerald M."/>
            <person name="Haas B."/>
            <person name="Abouelleil A."/>
            <person name="Allen A.W."/>
            <person name="Alvarado L."/>
            <person name="Arachchi H.M."/>
            <person name="Berlin A.M."/>
            <person name="Chapman S.B."/>
            <person name="Gainer-Dewar J."/>
            <person name="Goldberg J."/>
            <person name="Griggs A."/>
            <person name="Gujja S."/>
            <person name="Hansen M."/>
            <person name="Howarth C."/>
            <person name="Imamovic A."/>
            <person name="Ireland A."/>
            <person name="Larimer J."/>
            <person name="McCowan C."/>
            <person name="Murphy C."/>
            <person name="Pearson M."/>
            <person name="Poon T.W."/>
            <person name="Priest M."/>
            <person name="Roberts A."/>
            <person name="Saif S."/>
            <person name="Shea T."/>
            <person name="Sisk P."/>
            <person name="Sykes S."/>
            <person name="Wortman J."/>
            <person name="Nusbaum C."/>
            <person name="Birren B."/>
        </authorList>
    </citation>
    <scope>NUCLEOTIDE SEQUENCE [LARGE SCALE GENOMIC DNA]</scope>
    <source>
        <strain evidence="3">ACB1</strain>
    </source>
</reference>
<dbReference type="InterPro" id="IPR000045">
    <property type="entry name" value="Prepilin_IV_endopep_pep"/>
</dbReference>
<dbReference type="Proteomes" id="UP000018461">
    <property type="component" value="Unassembled WGS sequence"/>
</dbReference>
<dbReference type="EMBL" id="AFZC02000002">
    <property type="protein sequence ID" value="EHL13746.1"/>
    <property type="molecule type" value="Genomic_DNA"/>
</dbReference>
<gene>
    <name evidence="3" type="ORF">HMPREF9625_01811</name>
</gene>
<dbReference type="AlphaFoldDB" id="G9WKA4"/>
<name>G9WKA4_9FIRM</name>
<dbReference type="RefSeq" id="WP_009535650.1">
    <property type="nucleotide sequence ID" value="NZ_KE148312.1"/>
</dbReference>
<feature type="transmembrane region" description="Helical" evidence="1">
    <location>
        <begin position="84"/>
        <end position="113"/>
    </location>
</feature>
<dbReference type="STRING" id="796943.HMPREF9625_01811"/>
<keyword evidence="1" id="KW-1133">Transmembrane helix</keyword>
<feature type="transmembrane region" description="Helical" evidence="1">
    <location>
        <begin position="29"/>
        <end position="48"/>
    </location>
</feature>
<dbReference type="Pfam" id="PF01478">
    <property type="entry name" value="Peptidase_A24"/>
    <property type="match status" value="1"/>
</dbReference>
<dbReference type="GO" id="GO:0004190">
    <property type="term" value="F:aspartic-type endopeptidase activity"/>
    <property type="evidence" value="ECO:0007669"/>
    <property type="project" value="InterPro"/>
</dbReference>
<feature type="domain" description="Prepilin type IV endopeptidase peptidase" evidence="2">
    <location>
        <begin position="8"/>
        <end position="110"/>
    </location>
</feature>
<keyword evidence="4" id="KW-1185">Reference proteome</keyword>
<dbReference type="PATRIC" id="fig|796943.3.peg.155"/>
<dbReference type="HOGENOM" id="CLU_1863165_0_0_9"/>
<reference evidence="3" key="1">
    <citation type="submission" date="2011-08" db="EMBL/GenBank/DDBJ databases">
        <authorList>
            <consortium name="The Broad Institute Genome Sequencing Platform"/>
            <person name="Earl A."/>
            <person name="Ward D."/>
            <person name="Feldgarden M."/>
            <person name="Gevers D."/>
            <person name="Sizova M."/>
            <person name="Hazen A."/>
            <person name="Epstein S."/>
            <person name="Young S.K."/>
            <person name="Zeng Q."/>
            <person name="Gargeya S."/>
            <person name="Fitzgerald M."/>
            <person name="Haas B."/>
            <person name="Abouelleil A."/>
            <person name="Alvarado L."/>
            <person name="Arachchi H.M."/>
            <person name="Berlin A."/>
            <person name="Brown A."/>
            <person name="Chapman S.B."/>
            <person name="Chen Z."/>
            <person name="Dunbar C."/>
            <person name="Freedman E."/>
            <person name="Gearin G."/>
            <person name="Gellesch M."/>
            <person name="Goldberg J."/>
            <person name="Griggs A."/>
            <person name="Gujja S."/>
            <person name="Heiman D."/>
            <person name="Howarth C."/>
            <person name="Larson L."/>
            <person name="Lui A."/>
            <person name="MacDonald P.J.P."/>
            <person name="Montmayeur A."/>
            <person name="Murphy C."/>
            <person name="Neiman D."/>
            <person name="Pearson M."/>
            <person name="Priest M."/>
            <person name="Roberts A."/>
            <person name="Saif S."/>
            <person name="Shea T."/>
            <person name="Shenoy N."/>
            <person name="Sisk P."/>
            <person name="Stolte C."/>
            <person name="Sykes S."/>
            <person name="Wortman J."/>
            <person name="Nusbaum C."/>
            <person name="Birren B."/>
        </authorList>
    </citation>
    <scope>NUCLEOTIDE SEQUENCE</scope>
    <source>
        <strain evidence="3">ACB1</strain>
    </source>
</reference>
<evidence type="ECO:0000313" key="4">
    <source>
        <dbReference type="Proteomes" id="UP000018461"/>
    </source>
</evidence>
<evidence type="ECO:0000259" key="2">
    <source>
        <dbReference type="Pfam" id="PF01478"/>
    </source>
</evidence>
<evidence type="ECO:0000256" key="1">
    <source>
        <dbReference type="SAM" id="Phobius"/>
    </source>
</evidence>
<proteinExistence type="predicted"/>
<keyword evidence="1" id="KW-0472">Membrane</keyword>
<dbReference type="Gene3D" id="1.20.120.1220">
    <property type="match status" value="1"/>
</dbReference>
<sequence length="137" mass="15957">MLHSNYEILLVFLFYAAIKDLQKRKISNLFFLFSFLFFFLYFGFIQRGTSFTDLILFPSKLILILILSYPLFYFTGSGGADWKLFSLILSVLPFDKSIFLLFLSTPFSLLLFYILEEDIPFAFSLFLSAVPLLSLFS</sequence>
<evidence type="ECO:0000313" key="3">
    <source>
        <dbReference type="EMBL" id="EHL13746.1"/>
    </source>
</evidence>
<keyword evidence="1" id="KW-0812">Transmembrane</keyword>
<comment type="caution">
    <text evidence="3">The sequence shown here is derived from an EMBL/GenBank/DDBJ whole genome shotgun (WGS) entry which is preliminary data.</text>
</comment>
<protein>
    <recommendedName>
        <fullName evidence="2">Prepilin type IV endopeptidase peptidase domain-containing protein</fullName>
    </recommendedName>
</protein>
<accession>G9WKA4</accession>
<dbReference type="GO" id="GO:0016020">
    <property type="term" value="C:membrane"/>
    <property type="evidence" value="ECO:0007669"/>
    <property type="project" value="InterPro"/>
</dbReference>
<feature type="transmembrane region" description="Helical" evidence="1">
    <location>
        <begin position="119"/>
        <end position="136"/>
    </location>
</feature>
<feature type="transmembrane region" description="Helical" evidence="1">
    <location>
        <begin position="54"/>
        <end position="72"/>
    </location>
</feature>
<organism evidence="3 4">
    <name type="scientific">Oribacterium parvum ACB1</name>
    <dbReference type="NCBI Taxonomy" id="796943"/>
    <lineage>
        <taxon>Bacteria</taxon>
        <taxon>Bacillati</taxon>
        <taxon>Bacillota</taxon>
        <taxon>Clostridia</taxon>
        <taxon>Lachnospirales</taxon>
        <taxon>Lachnospiraceae</taxon>
        <taxon>Oribacterium</taxon>
    </lineage>
</organism>